<dbReference type="Proteomes" id="UP001207930">
    <property type="component" value="Unassembled WGS sequence"/>
</dbReference>
<sequence>MKTKAFLLFTLLAGAAFAAEAPRGSFTGADYEAARAKSKETGKPIAVVVTDTESTCPMCQSGNEAIFKQMRSDYILVIEDEARKDKLPGNIKQATYETYKTKGNVIPIVTVFSSEADNKILGGMCYKQIGEDSRKAFKNLDAEVEKAAASVPAKAAETKDADKSSGMREWTNAEGKKIKAELVSSTDTKATFKLENGKTVEYALDKLSKESREEIEDAR</sequence>
<organism evidence="2 3">
    <name type="scientific">Luteolibacter flavescens</name>
    <dbReference type="NCBI Taxonomy" id="1859460"/>
    <lineage>
        <taxon>Bacteria</taxon>
        <taxon>Pseudomonadati</taxon>
        <taxon>Verrucomicrobiota</taxon>
        <taxon>Verrucomicrobiia</taxon>
        <taxon>Verrucomicrobiales</taxon>
        <taxon>Verrucomicrobiaceae</taxon>
        <taxon>Luteolibacter</taxon>
    </lineage>
</organism>
<evidence type="ECO:0000313" key="3">
    <source>
        <dbReference type="Proteomes" id="UP001207930"/>
    </source>
</evidence>
<dbReference type="InterPro" id="IPR036249">
    <property type="entry name" value="Thioredoxin-like_sf"/>
</dbReference>
<keyword evidence="3" id="KW-1185">Reference proteome</keyword>
<dbReference type="Gene3D" id="3.40.30.10">
    <property type="entry name" value="Glutaredoxin"/>
    <property type="match status" value="1"/>
</dbReference>
<accession>A0ABT3FUE4</accession>
<evidence type="ECO:0000256" key="1">
    <source>
        <dbReference type="SAM" id="SignalP"/>
    </source>
</evidence>
<dbReference type="SUPFAM" id="SSF52833">
    <property type="entry name" value="Thioredoxin-like"/>
    <property type="match status" value="1"/>
</dbReference>
<proteinExistence type="predicted"/>
<dbReference type="EMBL" id="JAPDDS010000012">
    <property type="protein sequence ID" value="MCW1886819.1"/>
    <property type="molecule type" value="Genomic_DNA"/>
</dbReference>
<feature type="chain" id="PRO_5047451285" evidence="1">
    <location>
        <begin position="19"/>
        <end position="219"/>
    </location>
</feature>
<keyword evidence="1" id="KW-0732">Signal</keyword>
<comment type="caution">
    <text evidence="2">The sequence shown here is derived from an EMBL/GenBank/DDBJ whole genome shotgun (WGS) entry which is preliminary data.</text>
</comment>
<protein>
    <submittedName>
        <fullName evidence="2">Thioredoxin family protein</fullName>
    </submittedName>
</protein>
<feature type="signal peptide" evidence="1">
    <location>
        <begin position="1"/>
        <end position="18"/>
    </location>
</feature>
<gene>
    <name evidence="2" type="ORF">OKA04_18915</name>
</gene>
<dbReference type="RefSeq" id="WP_264502772.1">
    <property type="nucleotide sequence ID" value="NZ_JAPDDS010000012.1"/>
</dbReference>
<name>A0ABT3FUE4_9BACT</name>
<reference evidence="2 3" key="1">
    <citation type="submission" date="2022-10" db="EMBL/GenBank/DDBJ databases">
        <title>Luteolibacter flavescens strain MCCC 1K03193, whole genome shotgun sequencing project.</title>
        <authorList>
            <person name="Zhao G."/>
            <person name="Shen L."/>
        </authorList>
    </citation>
    <scope>NUCLEOTIDE SEQUENCE [LARGE SCALE GENOMIC DNA]</scope>
    <source>
        <strain evidence="2 3">MCCC 1K03193</strain>
    </source>
</reference>
<dbReference type="Gene3D" id="2.30.30.700">
    <property type="entry name" value="SLA1 homology domain 1"/>
    <property type="match status" value="1"/>
</dbReference>
<evidence type="ECO:0000313" key="2">
    <source>
        <dbReference type="EMBL" id="MCW1886819.1"/>
    </source>
</evidence>